<evidence type="ECO:0000313" key="8">
    <source>
        <dbReference type="Proteomes" id="UP000032287"/>
    </source>
</evidence>
<evidence type="ECO:0000256" key="5">
    <source>
        <dbReference type="ARBA" id="ARBA00023136"/>
    </source>
</evidence>
<dbReference type="RefSeq" id="WP_043707858.1">
    <property type="nucleotide sequence ID" value="NZ_JALOCT010000002.1"/>
</dbReference>
<dbReference type="Proteomes" id="UP000032287">
    <property type="component" value="Unassembled WGS sequence"/>
</dbReference>
<proteinExistence type="predicted"/>
<evidence type="ECO:0000256" key="4">
    <source>
        <dbReference type="ARBA" id="ARBA00022989"/>
    </source>
</evidence>
<feature type="transmembrane region" description="Helical" evidence="6">
    <location>
        <begin position="63"/>
        <end position="85"/>
    </location>
</feature>
<dbReference type="STRING" id="137591.AO080_02705"/>
<evidence type="ECO:0000256" key="1">
    <source>
        <dbReference type="ARBA" id="ARBA00004141"/>
    </source>
</evidence>
<keyword evidence="8" id="KW-1185">Reference proteome</keyword>
<comment type="subcellular location">
    <subcellularLocation>
        <location evidence="1">Membrane</location>
        <topology evidence="1">Multi-pass membrane protein</topology>
    </subcellularLocation>
</comment>
<evidence type="ECO:0000256" key="2">
    <source>
        <dbReference type="ARBA" id="ARBA00022448"/>
    </source>
</evidence>
<feature type="transmembrane region" description="Helical" evidence="6">
    <location>
        <begin position="35"/>
        <end position="57"/>
    </location>
</feature>
<dbReference type="eggNOG" id="COG0531">
    <property type="taxonomic scope" value="Bacteria"/>
</dbReference>
<feature type="transmembrane region" description="Helical" evidence="6">
    <location>
        <begin position="159"/>
        <end position="177"/>
    </location>
</feature>
<dbReference type="InterPro" id="IPR002293">
    <property type="entry name" value="AA/rel_permease1"/>
</dbReference>
<protein>
    <submittedName>
        <fullName evidence="7">YhdG_2 protein</fullName>
    </submittedName>
</protein>
<keyword evidence="4 6" id="KW-1133">Transmembrane helix</keyword>
<evidence type="ECO:0000256" key="3">
    <source>
        <dbReference type="ARBA" id="ARBA00022692"/>
    </source>
</evidence>
<dbReference type="AlphaFoldDB" id="A0A0D1JN06"/>
<name>A0A0D1JN06_9LACO</name>
<dbReference type="PATRIC" id="fig|137591.25.peg.168"/>
<feature type="transmembrane region" description="Helical" evidence="6">
    <location>
        <begin position="312"/>
        <end position="342"/>
    </location>
</feature>
<reference evidence="7" key="1">
    <citation type="journal article" date="2015" name="Microbiology (Mosc.)">
        <title>Genomics of the Weissella cibaria species with an examination of its metabolic traits.</title>
        <authorList>
            <person name="Lynch K.M."/>
            <person name="Lucid A."/>
            <person name="Arendt E.K."/>
            <person name="Sleator R.D."/>
            <person name="Lucey B."/>
            <person name="Coffey A."/>
        </authorList>
    </citation>
    <scope>NUCLEOTIDE SEQUENCE [LARGE SCALE GENOMIC DNA]</scope>
    <source>
        <strain evidence="7">MG1</strain>
    </source>
</reference>
<feature type="transmembrane region" description="Helical" evidence="6">
    <location>
        <begin position="189"/>
        <end position="209"/>
    </location>
</feature>
<feature type="transmembrane region" description="Helical" evidence="6">
    <location>
        <begin position="362"/>
        <end position="383"/>
    </location>
</feature>
<feature type="transmembrane region" description="Helical" evidence="6">
    <location>
        <begin position="229"/>
        <end position="247"/>
    </location>
</feature>
<dbReference type="PANTHER" id="PTHR43243:SF4">
    <property type="entry name" value="CATIONIC AMINO ACID TRANSPORTER 4"/>
    <property type="match status" value="1"/>
</dbReference>
<comment type="caution">
    <text evidence="7">The sequence shown here is derived from an EMBL/GenBank/DDBJ whole genome shotgun (WGS) entry which is preliminary data.</text>
</comment>
<keyword evidence="5 6" id="KW-0472">Membrane</keyword>
<sequence length="472" mass="49816">MEQKGLFARMARKEDPRNYADKDGHLKPVLGLREMIAMGVGTVVGAGIFTMPGIVAADYAGPAVVISFIIAAIIAGLSALAYSEFASAMPYAGSIYSWANVIYGEFVGWLAGWAVLAEYLIALALISASWSSYFQGFLSSFGIALPKALTTSFSLGNGTWFDLFGALALLVVGHLVSRGVKGAAKVENWLVIGKIAVIVLFIVVGATAVQLQNWVPFVPKHVPGTNFGGMHGVMMGAAQVFFAYIGFDTIAANSAEVKNAQKTMPRAIVGTLLIATVLFVGVAAVLTGMFHYTKFAGNAEPAAWALRQSGHLFTANLLSVVALVGMFSGLIALMIGGSRLVYSFGRDGLMPKAFAKLDKNGLPKNGTLVLTILAVVLGAVFPVGMLANLVSAGTLIAFIVASVGVLKLRKRQDIDHSGYKMPWYPVLPMISALASIGLFVSLNKDALILTLVWVVVGALVYVAYGAKHSTKD</sequence>
<keyword evidence="3 6" id="KW-0812">Transmembrane</keyword>
<organism evidence="7 8">
    <name type="scientific">Weissella cibaria</name>
    <dbReference type="NCBI Taxonomy" id="137591"/>
    <lineage>
        <taxon>Bacteria</taxon>
        <taxon>Bacillati</taxon>
        <taxon>Bacillota</taxon>
        <taxon>Bacilli</taxon>
        <taxon>Lactobacillales</taxon>
        <taxon>Lactobacillaceae</taxon>
        <taxon>Weissella</taxon>
    </lineage>
</organism>
<accession>A0A0D1JN06</accession>
<dbReference type="PANTHER" id="PTHR43243">
    <property type="entry name" value="INNER MEMBRANE TRANSPORTER YGJI-RELATED"/>
    <property type="match status" value="1"/>
</dbReference>
<dbReference type="EMBL" id="JWHU01000001">
    <property type="protein sequence ID" value="KIU22663.1"/>
    <property type="molecule type" value="Genomic_DNA"/>
</dbReference>
<gene>
    <name evidence="7" type="primary">yhdG_2</name>
    <name evidence="7" type="ORF">QX99_00167</name>
</gene>
<dbReference type="Pfam" id="PF13520">
    <property type="entry name" value="AA_permease_2"/>
    <property type="match status" value="1"/>
</dbReference>
<feature type="transmembrane region" description="Helical" evidence="6">
    <location>
        <begin position="421"/>
        <end position="440"/>
    </location>
</feature>
<dbReference type="Gene3D" id="1.20.1740.10">
    <property type="entry name" value="Amino acid/polyamine transporter I"/>
    <property type="match status" value="1"/>
</dbReference>
<keyword evidence="2" id="KW-0813">Transport</keyword>
<feature type="transmembrane region" description="Helical" evidence="6">
    <location>
        <begin position="268"/>
        <end position="292"/>
    </location>
</feature>
<feature type="transmembrane region" description="Helical" evidence="6">
    <location>
        <begin position="389"/>
        <end position="409"/>
    </location>
</feature>
<dbReference type="PIRSF" id="PIRSF006060">
    <property type="entry name" value="AA_transporter"/>
    <property type="match status" value="1"/>
</dbReference>
<evidence type="ECO:0000313" key="7">
    <source>
        <dbReference type="EMBL" id="KIU22663.1"/>
    </source>
</evidence>
<dbReference type="GO" id="GO:0016020">
    <property type="term" value="C:membrane"/>
    <property type="evidence" value="ECO:0007669"/>
    <property type="project" value="UniProtKB-SubCell"/>
</dbReference>
<feature type="transmembrane region" description="Helical" evidence="6">
    <location>
        <begin position="446"/>
        <end position="466"/>
    </location>
</feature>
<feature type="transmembrane region" description="Helical" evidence="6">
    <location>
        <begin position="106"/>
        <end position="130"/>
    </location>
</feature>
<evidence type="ECO:0000256" key="6">
    <source>
        <dbReference type="SAM" id="Phobius"/>
    </source>
</evidence>
<dbReference type="GO" id="GO:0015171">
    <property type="term" value="F:amino acid transmembrane transporter activity"/>
    <property type="evidence" value="ECO:0007669"/>
    <property type="project" value="TreeGrafter"/>
</dbReference>